<evidence type="ECO:0000256" key="1">
    <source>
        <dbReference type="ARBA" id="ARBA00006187"/>
    </source>
</evidence>
<dbReference type="InterPro" id="IPR007145">
    <property type="entry name" value="MAP65_Ase1_PRC1"/>
</dbReference>
<feature type="coiled-coil region" evidence="2">
    <location>
        <begin position="48"/>
        <end position="82"/>
    </location>
</feature>
<dbReference type="GO" id="GO:0005737">
    <property type="term" value="C:cytoplasm"/>
    <property type="evidence" value="ECO:0007669"/>
    <property type="project" value="TreeGrafter"/>
</dbReference>
<accession>A0A836BXD6</accession>
<feature type="compositionally biased region" description="Low complexity" evidence="3">
    <location>
        <begin position="385"/>
        <end position="413"/>
    </location>
</feature>
<dbReference type="GO" id="GO:0000226">
    <property type="term" value="P:microtubule cytoskeleton organization"/>
    <property type="evidence" value="ECO:0007669"/>
    <property type="project" value="InterPro"/>
</dbReference>
<evidence type="ECO:0000313" key="5">
    <source>
        <dbReference type="Proteomes" id="UP000612055"/>
    </source>
</evidence>
<evidence type="ECO:0000313" key="4">
    <source>
        <dbReference type="EMBL" id="KAG2491113.1"/>
    </source>
</evidence>
<dbReference type="Pfam" id="PF03999">
    <property type="entry name" value="MAP65_ASE1"/>
    <property type="match status" value="1"/>
</dbReference>
<dbReference type="EMBL" id="JAEHOE010000056">
    <property type="protein sequence ID" value="KAG2491113.1"/>
    <property type="molecule type" value="Genomic_DNA"/>
</dbReference>
<dbReference type="Proteomes" id="UP000612055">
    <property type="component" value="Unassembled WGS sequence"/>
</dbReference>
<protein>
    <submittedName>
        <fullName evidence="4">Uncharacterized protein</fullName>
    </submittedName>
</protein>
<keyword evidence="2" id="KW-0175">Coiled coil</keyword>
<feature type="compositionally biased region" description="Low complexity" evidence="3">
    <location>
        <begin position="524"/>
        <end position="556"/>
    </location>
</feature>
<dbReference type="AlphaFoldDB" id="A0A836BXD6"/>
<sequence>MQQYEALMAVHSRLKQQLGLRHVAPPEDSVDISTGALEYLAMENGKLADEKARRLMRVEESLDRLRAVCRELGEDAAEAAEAVHPGLRGLSADKESAEVLGAVYRLAGAGASSPGGGAGGEGAGALLGLAGDLELSDATFERLGAKIGEMDRLKAEREAQCRDVLEMLAALWSALAIPEDAPERAMVHKLLAADRPQRLHRRTLDKCMAEVTRLEGCKAQAMRDLAMSKARELEQLCISTRISPPHTGPLLAELDKPGQMTAVLTKLVRLVAEVGAMAAKRGPILAQVAELQAAAADSAWLRAYSGDADRYKGRDASRNMQRAIKAGKLRERLAPMLEGLLGALAEWEIEEGGPFLYDELVLQDTVLRSVEVELEQVAAEKAPRPKASAASGASGPSGSSSRPPMSRPSTSSGAPPRGAANNGSATARGPAGERPMLTPRHLGDTGRRLSMHAAPPPLSSRSSIGGAGGPKPTPSASASASGRMSASDFLRATEALGGSMPPPAHTPPVRRSMGAGFSSGGGMAPSPAASRGGAPPSAQAQAPPSAQALTPSLAAAEAGSDVKNSAQDLFRRYLGDPADGATKPTPAKTPGAKNAATPQPGGRLSFSAALAPGAACADDDGGDDVARAKCDTPKSTATSRAAALAARDKDASQAKSPVASSLAPATSLVSPSAKQSRIPKLRL</sequence>
<evidence type="ECO:0000256" key="3">
    <source>
        <dbReference type="SAM" id="MobiDB-lite"/>
    </source>
</evidence>
<dbReference type="Gene3D" id="1.20.58.1520">
    <property type="match status" value="1"/>
</dbReference>
<dbReference type="GO" id="GO:0008017">
    <property type="term" value="F:microtubule binding"/>
    <property type="evidence" value="ECO:0007669"/>
    <property type="project" value="InterPro"/>
</dbReference>
<dbReference type="PANTHER" id="PTHR19321">
    <property type="entry name" value="PROTEIN REGULATOR OF CYTOKINESIS 1 PRC1-RELATED"/>
    <property type="match status" value="1"/>
</dbReference>
<dbReference type="PANTHER" id="PTHR19321:SF41">
    <property type="entry name" value="FASCETTO-RELATED"/>
    <property type="match status" value="1"/>
</dbReference>
<reference evidence="4" key="1">
    <citation type="journal article" date="2020" name="bioRxiv">
        <title>Comparative genomics of Chlamydomonas.</title>
        <authorList>
            <person name="Craig R.J."/>
            <person name="Hasan A.R."/>
            <person name="Ness R.W."/>
            <person name="Keightley P.D."/>
        </authorList>
    </citation>
    <scope>NUCLEOTIDE SEQUENCE</scope>
    <source>
        <strain evidence="4">CCAP 11/70</strain>
    </source>
</reference>
<comment type="caution">
    <text evidence="4">The sequence shown here is derived from an EMBL/GenBank/DDBJ whole genome shotgun (WGS) entry which is preliminary data.</text>
</comment>
<feature type="compositionally biased region" description="Low complexity" evidence="3">
    <location>
        <begin position="634"/>
        <end position="645"/>
    </location>
</feature>
<evidence type="ECO:0000256" key="2">
    <source>
        <dbReference type="SAM" id="Coils"/>
    </source>
</evidence>
<keyword evidence="5" id="KW-1185">Reference proteome</keyword>
<dbReference type="GO" id="GO:0005819">
    <property type="term" value="C:spindle"/>
    <property type="evidence" value="ECO:0007669"/>
    <property type="project" value="TreeGrafter"/>
</dbReference>
<feature type="region of interest" description="Disordered" evidence="3">
    <location>
        <begin position="378"/>
        <end position="683"/>
    </location>
</feature>
<name>A0A836BXD6_9CHLO</name>
<proteinExistence type="inferred from homology"/>
<feature type="compositionally biased region" description="Low complexity" evidence="3">
    <location>
        <begin position="474"/>
        <end position="487"/>
    </location>
</feature>
<feature type="compositionally biased region" description="Polar residues" evidence="3">
    <location>
        <begin position="653"/>
        <end position="675"/>
    </location>
</feature>
<comment type="similarity">
    <text evidence="1">Belongs to the MAP65/ASE1 family.</text>
</comment>
<dbReference type="OrthoDB" id="642895at2759"/>
<gene>
    <name evidence="4" type="ORF">HYH03_010557</name>
</gene>
<organism evidence="4 5">
    <name type="scientific">Edaphochlamys debaryana</name>
    <dbReference type="NCBI Taxonomy" id="47281"/>
    <lineage>
        <taxon>Eukaryota</taxon>
        <taxon>Viridiplantae</taxon>
        <taxon>Chlorophyta</taxon>
        <taxon>core chlorophytes</taxon>
        <taxon>Chlorophyceae</taxon>
        <taxon>CS clade</taxon>
        <taxon>Chlamydomonadales</taxon>
        <taxon>Chlamydomonadales incertae sedis</taxon>
        <taxon>Edaphochlamys</taxon>
    </lineage>
</organism>